<dbReference type="NCBIfam" id="NF009222">
    <property type="entry name" value="PRK12570.1"/>
    <property type="match status" value="1"/>
</dbReference>
<comment type="subunit">
    <text evidence="1 13">Homodimer.</text>
</comment>
<evidence type="ECO:0000256" key="10">
    <source>
        <dbReference type="ARBA" id="ARBA00070061"/>
    </source>
</evidence>
<evidence type="ECO:0000256" key="6">
    <source>
        <dbReference type="ARBA" id="ARBA00060595"/>
    </source>
</evidence>
<dbReference type="GO" id="GO:0016835">
    <property type="term" value="F:carbon-oxygen lyase activity"/>
    <property type="evidence" value="ECO:0007669"/>
    <property type="project" value="UniProtKB-UniRule"/>
</dbReference>
<evidence type="ECO:0000256" key="12">
    <source>
        <dbReference type="ARBA" id="ARBA00084049"/>
    </source>
</evidence>
<dbReference type="GO" id="GO:0009254">
    <property type="term" value="P:peptidoglycan turnover"/>
    <property type="evidence" value="ECO:0007669"/>
    <property type="project" value="TreeGrafter"/>
</dbReference>
<evidence type="ECO:0000259" key="14">
    <source>
        <dbReference type="PROSITE" id="PS51464"/>
    </source>
</evidence>
<dbReference type="AlphaFoldDB" id="A0A7M2X433"/>
<dbReference type="GO" id="GO:0097173">
    <property type="term" value="P:N-acetylmuramic acid catabolic process"/>
    <property type="evidence" value="ECO:0007669"/>
    <property type="project" value="UniProtKB-UniPathway"/>
</dbReference>
<comment type="catalytic activity">
    <reaction evidence="4 13">
        <text>N-acetyl-D-muramate 6-phosphate + H2O = N-acetyl-D-glucosamine 6-phosphate + (R)-lactate</text>
        <dbReference type="Rhea" id="RHEA:26410"/>
        <dbReference type="ChEBI" id="CHEBI:15377"/>
        <dbReference type="ChEBI" id="CHEBI:16004"/>
        <dbReference type="ChEBI" id="CHEBI:57513"/>
        <dbReference type="ChEBI" id="CHEBI:58722"/>
        <dbReference type="EC" id="4.2.1.126"/>
    </reaction>
</comment>
<comment type="function">
    <text evidence="13">Specifically catalyzes the cleavage of the D-lactyl ether substituent of MurNAc 6-phosphate, producing GlcNAc 6-phosphate and D-lactate.</text>
</comment>
<dbReference type="CDD" id="cd05007">
    <property type="entry name" value="SIS_Etherase"/>
    <property type="match status" value="1"/>
</dbReference>
<evidence type="ECO:0000256" key="5">
    <source>
        <dbReference type="ARBA" id="ARBA00060532"/>
    </source>
</evidence>
<dbReference type="NCBIfam" id="TIGR00274">
    <property type="entry name" value="N-acetylmuramic acid 6-phosphate etherase"/>
    <property type="match status" value="1"/>
</dbReference>
<comment type="pathway">
    <text evidence="5 13">Amino-sugar metabolism; N-acetylmuramate degradation.</text>
</comment>
<dbReference type="InterPro" id="IPR040190">
    <property type="entry name" value="MURQ/GCKR"/>
</dbReference>
<accession>A0A7M2X433</accession>
<evidence type="ECO:0000313" key="15">
    <source>
        <dbReference type="EMBL" id="QOV92389.1"/>
    </source>
</evidence>
<keyword evidence="3 13" id="KW-0119">Carbohydrate metabolism</keyword>
<proteinExistence type="inferred from homology"/>
<comment type="similarity">
    <text evidence="8 13">Belongs to the GCKR-like family. MurNAc-6-P etherase subfamily.</text>
</comment>
<evidence type="ECO:0000256" key="7">
    <source>
        <dbReference type="ARBA" id="ARBA00060672"/>
    </source>
</evidence>
<evidence type="ECO:0000256" key="3">
    <source>
        <dbReference type="ARBA" id="ARBA00023277"/>
    </source>
</evidence>
<evidence type="ECO:0000256" key="1">
    <source>
        <dbReference type="ARBA" id="ARBA00011738"/>
    </source>
</evidence>
<dbReference type="PROSITE" id="PS51464">
    <property type="entry name" value="SIS"/>
    <property type="match status" value="1"/>
</dbReference>
<comment type="pathway">
    <text evidence="7">Cell wall biogenesis.</text>
</comment>
<keyword evidence="16" id="KW-1185">Reference proteome</keyword>
<protein>
    <recommendedName>
        <fullName evidence="10 13">N-acetylmuramic acid 6-phosphate etherase</fullName>
        <shortName evidence="13">MurNAc-6-P etherase</shortName>
        <ecNumber evidence="9 13">4.2.1.126</ecNumber>
    </recommendedName>
    <alternativeName>
        <fullName evidence="12 13">N-acetylmuramic acid 6-phosphate hydrolase</fullName>
    </alternativeName>
    <alternativeName>
        <fullName evidence="11 13">N-acetylmuramic acid 6-phosphate lyase</fullName>
    </alternativeName>
</protein>
<dbReference type="Gene3D" id="3.40.50.10490">
    <property type="entry name" value="Glucose-6-phosphate isomerase like protein, domain 1"/>
    <property type="match status" value="1"/>
</dbReference>
<dbReference type="UniPathway" id="UPA00342"/>
<dbReference type="EMBL" id="CP063458">
    <property type="protein sequence ID" value="QOV92389.1"/>
    <property type="molecule type" value="Genomic_DNA"/>
</dbReference>
<gene>
    <name evidence="13 15" type="primary">murQ</name>
    <name evidence="15" type="ORF">IPV69_10245</name>
</gene>
<dbReference type="PANTHER" id="PTHR10088">
    <property type="entry name" value="GLUCOKINASE REGULATORY PROTEIN"/>
    <property type="match status" value="1"/>
</dbReference>
<dbReference type="KEGG" id="hbs:IPV69_10245"/>
<organism evidence="15 16">
    <name type="scientific">Humisphaera borealis</name>
    <dbReference type="NCBI Taxonomy" id="2807512"/>
    <lineage>
        <taxon>Bacteria</taxon>
        <taxon>Pseudomonadati</taxon>
        <taxon>Planctomycetota</taxon>
        <taxon>Phycisphaerae</taxon>
        <taxon>Tepidisphaerales</taxon>
        <taxon>Tepidisphaeraceae</taxon>
        <taxon>Humisphaera</taxon>
    </lineage>
</organism>
<feature type="active site" description="Proton donor" evidence="13">
    <location>
        <position position="88"/>
    </location>
</feature>
<evidence type="ECO:0000256" key="9">
    <source>
        <dbReference type="ARBA" id="ARBA00067056"/>
    </source>
</evidence>
<feature type="domain" description="SIS" evidence="14">
    <location>
        <begin position="60"/>
        <end position="223"/>
    </location>
</feature>
<evidence type="ECO:0000256" key="2">
    <source>
        <dbReference type="ARBA" id="ARBA00023239"/>
    </source>
</evidence>
<evidence type="ECO:0000256" key="11">
    <source>
        <dbReference type="ARBA" id="ARBA00077905"/>
    </source>
</evidence>
<dbReference type="InterPro" id="IPR005488">
    <property type="entry name" value="Etherase_MurQ"/>
</dbReference>
<name>A0A7M2X433_9BACT</name>
<dbReference type="NCBIfam" id="NF003915">
    <property type="entry name" value="PRK05441.1"/>
    <property type="match status" value="1"/>
</dbReference>
<dbReference type="InterPro" id="IPR046348">
    <property type="entry name" value="SIS_dom_sf"/>
</dbReference>
<dbReference type="FunFam" id="3.40.50.10490:FF:000014">
    <property type="entry name" value="N-acetylmuramic acid 6-phosphate etherase"/>
    <property type="match status" value="1"/>
</dbReference>
<dbReference type="GO" id="GO:0046348">
    <property type="term" value="P:amino sugar catabolic process"/>
    <property type="evidence" value="ECO:0007669"/>
    <property type="project" value="InterPro"/>
</dbReference>
<evidence type="ECO:0000256" key="4">
    <source>
        <dbReference type="ARBA" id="ARBA00051747"/>
    </source>
</evidence>
<dbReference type="EC" id="4.2.1.126" evidence="9 13"/>
<dbReference type="Pfam" id="PF22645">
    <property type="entry name" value="GKRP_SIS_N"/>
    <property type="match status" value="1"/>
</dbReference>
<keyword evidence="2 13" id="KW-0456">Lyase</keyword>
<dbReference type="PANTHER" id="PTHR10088:SF4">
    <property type="entry name" value="GLUCOKINASE REGULATORY PROTEIN"/>
    <property type="match status" value="1"/>
</dbReference>
<comment type="pathway">
    <text evidence="6">Amino-sugar metabolism; 1,6-anhydro-N-acetylmuramate degradation.</text>
</comment>
<feature type="active site" evidence="13">
    <location>
        <position position="119"/>
    </location>
</feature>
<dbReference type="GO" id="GO:0016803">
    <property type="term" value="F:ether hydrolase activity"/>
    <property type="evidence" value="ECO:0007669"/>
    <property type="project" value="TreeGrafter"/>
</dbReference>
<dbReference type="RefSeq" id="WP_390884403.1">
    <property type="nucleotide sequence ID" value="NZ_CP063458.1"/>
</dbReference>
<dbReference type="Pfam" id="PF20741">
    <property type="entry name" value="GKRP-like_C"/>
    <property type="match status" value="1"/>
</dbReference>
<dbReference type="FunFam" id="1.10.8.1080:FF:000001">
    <property type="entry name" value="N-acetylmuramic acid 6-phosphate etherase"/>
    <property type="match status" value="1"/>
</dbReference>
<dbReference type="SUPFAM" id="SSF53697">
    <property type="entry name" value="SIS domain"/>
    <property type="match status" value="1"/>
</dbReference>
<dbReference type="InterPro" id="IPR001347">
    <property type="entry name" value="SIS_dom"/>
</dbReference>
<dbReference type="Gene3D" id="1.10.8.1080">
    <property type="match status" value="1"/>
</dbReference>
<dbReference type="PROSITE" id="PS01272">
    <property type="entry name" value="GCKR"/>
    <property type="match status" value="1"/>
</dbReference>
<evidence type="ECO:0000256" key="13">
    <source>
        <dbReference type="HAMAP-Rule" id="MF_00068"/>
    </source>
</evidence>
<comment type="miscellaneous">
    <text evidence="13">A lyase-type mechanism (elimination/hydration) is suggested for the cleavage of the lactyl ether bond of MurNAc 6-phosphate, with the formation of an alpha,beta-unsaturated aldehyde intermediate with (E)-stereochemistry, followed by the syn addition of water to give product.</text>
</comment>
<dbReference type="GO" id="GO:0097367">
    <property type="term" value="F:carbohydrate derivative binding"/>
    <property type="evidence" value="ECO:0007669"/>
    <property type="project" value="InterPro"/>
</dbReference>
<evidence type="ECO:0000313" key="16">
    <source>
        <dbReference type="Proteomes" id="UP000593765"/>
    </source>
</evidence>
<evidence type="ECO:0000256" key="8">
    <source>
        <dbReference type="ARBA" id="ARBA00061234"/>
    </source>
</evidence>
<dbReference type="HAMAP" id="MF_00068">
    <property type="entry name" value="MurQ"/>
    <property type="match status" value="1"/>
</dbReference>
<sequence length="304" mass="31725">MMTAMHDRSHLLSEQRLPESMALDAMSIADAVALMNRQDLRAVEAVAAEQESIARAVDIVVASLSAGGRLIYVGAGTSGRLGVLDASECPPTFRSDPDQVQGIIAGGESAMFRAKEGAEDSATDGAAAMDGKSVGANDVICGIAAGGTTPFVHGALRRATERGAKTIFLSCVQPVPSEPPVDVVIRPLVGPEVVTGSTRLKAGTATKLVLNTLTTVAMVRLGKVYENLMVDLKATNQKLVDRATRIVATLTQLPRDEAQALLQRADGHVKVAVVMHKRGVNADDARAILIAVSGSLRAAIEAQS</sequence>
<dbReference type="InterPro" id="IPR005486">
    <property type="entry name" value="Glucokinase_regulatory_CS"/>
</dbReference>
<reference evidence="15 16" key="1">
    <citation type="submission" date="2020-10" db="EMBL/GenBank/DDBJ databases">
        <title>Wide distribution of Phycisphaera-like planctomycetes from WD2101 soil group in peatlands and genome analysis of the first cultivated representative.</title>
        <authorList>
            <person name="Dedysh S.N."/>
            <person name="Beletsky A.V."/>
            <person name="Ivanova A."/>
            <person name="Kulichevskaya I.S."/>
            <person name="Suzina N.E."/>
            <person name="Philippov D.A."/>
            <person name="Rakitin A.L."/>
            <person name="Mardanov A.V."/>
            <person name="Ravin N.V."/>
        </authorList>
    </citation>
    <scope>NUCLEOTIDE SEQUENCE [LARGE SCALE GENOMIC DNA]</scope>
    <source>
        <strain evidence="15 16">M1803</strain>
    </source>
</reference>
<dbReference type="Proteomes" id="UP000593765">
    <property type="component" value="Chromosome"/>
</dbReference>